<dbReference type="RefSeq" id="WP_224154533.1">
    <property type="nucleotide sequence ID" value="NZ_JAHBFP010000016.1"/>
</dbReference>
<dbReference type="Proteomes" id="UP000705994">
    <property type="component" value="Unassembled WGS sequence"/>
</dbReference>
<gene>
    <name evidence="2" type="ORF">KII88_01310</name>
    <name evidence="1" type="ORF">KIJ07_03925</name>
</gene>
<dbReference type="EMBL" id="JAHBFX010000001">
    <property type="protein sequence ID" value="MBZ5999575.1"/>
    <property type="molecule type" value="Genomic_DNA"/>
</dbReference>
<organism evidence="2 4">
    <name type="scientific">Leuconostoc gelidum subsp. gelidum</name>
    <dbReference type="NCBI Taxonomy" id="1607839"/>
    <lineage>
        <taxon>Bacteria</taxon>
        <taxon>Bacillati</taxon>
        <taxon>Bacillota</taxon>
        <taxon>Bacilli</taxon>
        <taxon>Lactobacillales</taxon>
        <taxon>Lactobacillaceae</taxon>
        <taxon>Leuconostoc</taxon>
        <taxon>Leuconostoc gelidum group</taxon>
    </lineage>
</organism>
<dbReference type="AlphaFoldDB" id="A0AB35FXY9"/>
<dbReference type="GO" id="GO:0008168">
    <property type="term" value="F:methyltransferase activity"/>
    <property type="evidence" value="ECO:0007669"/>
    <property type="project" value="UniProtKB-KW"/>
</dbReference>
<keyword evidence="2" id="KW-0808">Transferase</keyword>
<reference evidence="2 3" key="1">
    <citation type="submission" date="2021-05" db="EMBL/GenBank/DDBJ databases">
        <title>Pangenome of Leuconostoc gelidum warrants species status for Leuconostoc gelidum subsp. gasicomitatum.</title>
        <authorList>
            <person name="Johansson P."/>
            <person name="Sade E."/>
            <person name="Hultman J."/>
            <person name="Auvinen P."/>
            <person name="Bjorkroth J."/>
        </authorList>
    </citation>
    <scope>NUCLEOTIDE SEQUENCE</scope>
    <source>
        <strain evidence="1 3">AMKR21</strain>
        <strain evidence="2">C220d</strain>
    </source>
</reference>
<proteinExistence type="predicted"/>
<dbReference type="Proteomes" id="UP000727071">
    <property type="component" value="Unassembled WGS sequence"/>
</dbReference>
<keyword evidence="2" id="KW-0489">Methyltransferase</keyword>
<evidence type="ECO:0000313" key="4">
    <source>
        <dbReference type="Proteomes" id="UP000727071"/>
    </source>
</evidence>
<evidence type="ECO:0000313" key="3">
    <source>
        <dbReference type="Proteomes" id="UP000705994"/>
    </source>
</evidence>
<comment type="caution">
    <text evidence="2">The sequence shown here is derived from an EMBL/GenBank/DDBJ whole genome shotgun (WGS) entry which is preliminary data.</text>
</comment>
<dbReference type="EMBL" id="JAHBFV010000003">
    <property type="protein sequence ID" value="MBZ6015183.1"/>
    <property type="molecule type" value="Genomic_DNA"/>
</dbReference>
<evidence type="ECO:0000313" key="2">
    <source>
        <dbReference type="EMBL" id="MBZ6015183.1"/>
    </source>
</evidence>
<name>A0AB35FXY9_LEUGE</name>
<sequence>MANELIALLAEGAAEQAILDVLLDNDKLIYNREELLNEEILRERSATRFQRRYLGLSFSKKIKIYRILDSKGEQFKLGKAYQQNISNIINLYTTPEIEILFVILHHDYNNYTKKQKTKLKPSIYVKQKYSDLQHVKNYHDVYRFWNSQPDQLVIVLKEYARLSVHHVDQTIASLLRD</sequence>
<accession>A0AB35FXY9</accession>
<evidence type="ECO:0000313" key="1">
    <source>
        <dbReference type="EMBL" id="MBZ5999575.1"/>
    </source>
</evidence>
<keyword evidence="3" id="KW-1185">Reference proteome</keyword>
<dbReference type="GO" id="GO:0032259">
    <property type="term" value="P:methylation"/>
    <property type="evidence" value="ECO:0007669"/>
    <property type="project" value="UniProtKB-KW"/>
</dbReference>
<protein>
    <submittedName>
        <fullName evidence="2">N-6 DNA methylase</fullName>
    </submittedName>
</protein>